<proteinExistence type="predicted"/>
<dbReference type="AlphaFoldDB" id="A0AAD5TE48"/>
<dbReference type="Proteomes" id="UP001212152">
    <property type="component" value="Unassembled WGS sequence"/>
</dbReference>
<accession>A0AAD5TE48</accession>
<evidence type="ECO:0000313" key="2">
    <source>
        <dbReference type="Proteomes" id="UP001212152"/>
    </source>
</evidence>
<sequence>MTPAQTLAAAAAPVNSFLPDDVLLAILLDSGMHWFDVWRLRAVCRSFWRVATSVLPLAMIRNCVPGDFEEFCEHKRRRLAPPLLHFRSSDDQSGVVHVFLKPVKWDPEAETLLFRPTVLDPEKRDPNCVECLALKETDKRRHGTAHLFAPKPGWSKAGHSKWESLDEATYWLRKAWNVARYQEEEVSATKQSCIHRETEGDVHPAFRMVYSVLDVDEYLTTGGEECEESVNSSDTEFYFTVNYRVLEALVSFPWVLHGFVSSYVAPPTFLPRRLRNMAMLCDRINDQQLLPAHKDKPFFGDLYVDDGRKTFKRINCSARTTDLILAGRSDPFRKLKSVLQTGTISDLNAEEQVSDYLSRRYLQPK</sequence>
<organism evidence="1 2">
    <name type="scientific">Geranomyces variabilis</name>
    <dbReference type="NCBI Taxonomy" id="109894"/>
    <lineage>
        <taxon>Eukaryota</taxon>
        <taxon>Fungi</taxon>
        <taxon>Fungi incertae sedis</taxon>
        <taxon>Chytridiomycota</taxon>
        <taxon>Chytridiomycota incertae sedis</taxon>
        <taxon>Chytridiomycetes</taxon>
        <taxon>Spizellomycetales</taxon>
        <taxon>Powellomycetaceae</taxon>
        <taxon>Geranomyces</taxon>
    </lineage>
</organism>
<comment type="caution">
    <text evidence="1">The sequence shown here is derived from an EMBL/GenBank/DDBJ whole genome shotgun (WGS) entry which is preliminary data.</text>
</comment>
<gene>
    <name evidence="1" type="ORF">HDU87_007317</name>
</gene>
<protein>
    <recommendedName>
        <fullName evidence="3">F-box domain-containing protein</fullName>
    </recommendedName>
</protein>
<evidence type="ECO:0008006" key="3">
    <source>
        <dbReference type="Google" id="ProtNLM"/>
    </source>
</evidence>
<name>A0AAD5TE48_9FUNG</name>
<evidence type="ECO:0000313" key="1">
    <source>
        <dbReference type="EMBL" id="KAJ3173907.1"/>
    </source>
</evidence>
<keyword evidence="2" id="KW-1185">Reference proteome</keyword>
<dbReference type="EMBL" id="JADGJQ010000068">
    <property type="protein sequence ID" value="KAJ3173907.1"/>
    <property type="molecule type" value="Genomic_DNA"/>
</dbReference>
<reference evidence="1" key="1">
    <citation type="submission" date="2020-05" db="EMBL/GenBank/DDBJ databases">
        <title>Phylogenomic resolution of chytrid fungi.</title>
        <authorList>
            <person name="Stajich J.E."/>
            <person name="Amses K."/>
            <person name="Simmons R."/>
            <person name="Seto K."/>
            <person name="Myers J."/>
            <person name="Bonds A."/>
            <person name="Quandt C.A."/>
            <person name="Barry K."/>
            <person name="Liu P."/>
            <person name="Grigoriev I."/>
            <person name="Longcore J.E."/>
            <person name="James T.Y."/>
        </authorList>
    </citation>
    <scope>NUCLEOTIDE SEQUENCE</scope>
    <source>
        <strain evidence="1">JEL0379</strain>
    </source>
</reference>